<dbReference type="InterPro" id="IPR007807">
    <property type="entry name" value="TcmA/NAT10_helicase"/>
</dbReference>
<comment type="caution">
    <text evidence="9">Lacks conserved residue(s) required for the propagation of feature annotation.</text>
</comment>
<dbReference type="GO" id="GO:0005524">
    <property type="term" value="F:ATP binding"/>
    <property type="evidence" value="ECO:0007669"/>
    <property type="project" value="UniProtKB-UniRule"/>
</dbReference>
<keyword evidence="2 9" id="KW-0820">tRNA-binding</keyword>
<dbReference type="Proteomes" id="UP000217979">
    <property type="component" value="Chromosome"/>
</dbReference>
<dbReference type="GO" id="GO:0005737">
    <property type="term" value="C:cytoplasm"/>
    <property type="evidence" value="ECO:0007669"/>
    <property type="project" value="UniProtKB-SubCell"/>
</dbReference>
<dbReference type="RefSeq" id="WP_061275213.1">
    <property type="nucleotide sequence ID" value="NZ_CP023525.1"/>
</dbReference>
<dbReference type="FunFam" id="3.40.50.300:FF:001011">
    <property type="entry name" value="tRNA(Met) cytidine acetyltransferase TmcA"/>
    <property type="match status" value="1"/>
</dbReference>
<feature type="binding site" evidence="9">
    <location>
        <position position="504"/>
    </location>
    <ligand>
        <name>acetyl-CoA</name>
        <dbReference type="ChEBI" id="CHEBI:57288"/>
    </ligand>
</feature>
<dbReference type="Gene3D" id="3.40.50.300">
    <property type="entry name" value="P-loop containing nucleotide triphosphate hydrolases"/>
    <property type="match status" value="1"/>
</dbReference>
<dbReference type="GO" id="GO:0051391">
    <property type="term" value="P:tRNA acetylation"/>
    <property type="evidence" value="ECO:0007669"/>
    <property type="project" value="UniProtKB-UniRule"/>
</dbReference>
<dbReference type="Pfam" id="PF05127">
    <property type="entry name" value="NAT10_TcmA_helicase"/>
    <property type="match status" value="1"/>
</dbReference>
<evidence type="ECO:0000256" key="6">
    <source>
        <dbReference type="ARBA" id="ARBA00022840"/>
    </source>
</evidence>
<dbReference type="FunFam" id="3.40.630.30:FF:000054">
    <property type="entry name" value="tRNA(Met) cytidine acetyltransferase TmcA"/>
    <property type="match status" value="1"/>
</dbReference>
<dbReference type="Pfam" id="PF13718">
    <property type="entry name" value="GNAT_acetyltr_2"/>
    <property type="match status" value="2"/>
</dbReference>
<evidence type="ECO:0000313" key="12">
    <source>
        <dbReference type="Proteomes" id="UP000217979"/>
    </source>
</evidence>
<comment type="function">
    <text evidence="9">Catalyzes the formation of N(4)-acetylcytidine (ac(4)C) at the wobble position of tRNA(Met), by using acetyl-CoA as an acetyl donor and ATP (or GTP).</text>
</comment>
<organism evidence="11 12">
    <name type="scientific">Cedecea neteri</name>
    <dbReference type="NCBI Taxonomy" id="158822"/>
    <lineage>
        <taxon>Bacteria</taxon>
        <taxon>Pseudomonadati</taxon>
        <taxon>Pseudomonadota</taxon>
        <taxon>Gammaproteobacteria</taxon>
        <taxon>Enterobacterales</taxon>
        <taxon>Enterobacteriaceae</taxon>
        <taxon>Cedecea</taxon>
    </lineage>
</organism>
<dbReference type="Pfam" id="PF17176">
    <property type="entry name" value="tRNA_bind_3"/>
    <property type="match status" value="1"/>
</dbReference>
<dbReference type="Gene3D" id="3.40.630.30">
    <property type="match status" value="1"/>
</dbReference>
<reference evidence="11 12" key="1">
    <citation type="submission" date="2017-09" db="EMBL/GenBank/DDBJ databases">
        <title>FDA dAtabase for Regulatory Grade micrObial Sequences (FDA-ARGOS): Supporting development and validation of Infectious Disease Dx tests.</title>
        <authorList>
            <person name="Minogue T."/>
            <person name="Wolcott M."/>
            <person name="Wasieloski L."/>
            <person name="Aguilar W."/>
            <person name="Moore D."/>
            <person name="Tallon L."/>
            <person name="Sadzewicz L."/>
            <person name="Ott S."/>
            <person name="Zhao X."/>
            <person name="Nagaraj S."/>
            <person name="Vavikolanu K."/>
            <person name="Aluvathingal J."/>
            <person name="Nadendla S."/>
            <person name="Sichtig H."/>
        </authorList>
    </citation>
    <scope>NUCLEOTIDE SEQUENCE [LARGE SCALE GENOMIC DNA]</scope>
    <source>
        <strain evidence="11 12">FDAARGOS_392</strain>
    </source>
</reference>
<dbReference type="SUPFAM" id="SSF52540">
    <property type="entry name" value="P-loop containing nucleoside triphosphate hydrolases"/>
    <property type="match status" value="1"/>
</dbReference>
<evidence type="ECO:0000256" key="4">
    <source>
        <dbReference type="ARBA" id="ARBA00022694"/>
    </source>
</evidence>
<dbReference type="InterPro" id="IPR024914">
    <property type="entry name" value="tRNA_acetyltr_TmcA"/>
</dbReference>
<keyword evidence="5 9" id="KW-0547">Nucleotide-binding</keyword>
<keyword evidence="4 9" id="KW-0819">tRNA processing</keyword>
<dbReference type="EMBL" id="CP023525">
    <property type="protein sequence ID" value="ATF91613.1"/>
    <property type="molecule type" value="Genomic_DNA"/>
</dbReference>
<evidence type="ECO:0000256" key="8">
    <source>
        <dbReference type="ARBA" id="ARBA00023315"/>
    </source>
</evidence>
<dbReference type="SUPFAM" id="SSF55729">
    <property type="entry name" value="Acyl-CoA N-acyltransferases (Nat)"/>
    <property type="match status" value="1"/>
</dbReference>
<accession>A0A291DV63</accession>
<comment type="catalytic activity">
    <reaction evidence="9">
        <text>cytidine(34) in elongator tRNA(Met) + acetyl-CoA + ATP + H2O = N(4)-acetylcytidine(34) in elongator tRNA(Met) + ADP + phosphate + CoA + H(+)</text>
        <dbReference type="Rhea" id="RHEA:43788"/>
        <dbReference type="Rhea" id="RHEA-COMP:10693"/>
        <dbReference type="Rhea" id="RHEA-COMP:10694"/>
        <dbReference type="ChEBI" id="CHEBI:15377"/>
        <dbReference type="ChEBI" id="CHEBI:15378"/>
        <dbReference type="ChEBI" id="CHEBI:30616"/>
        <dbReference type="ChEBI" id="CHEBI:43474"/>
        <dbReference type="ChEBI" id="CHEBI:57287"/>
        <dbReference type="ChEBI" id="CHEBI:57288"/>
        <dbReference type="ChEBI" id="CHEBI:74900"/>
        <dbReference type="ChEBI" id="CHEBI:82748"/>
        <dbReference type="ChEBI" id="CHEBI:456216"/>
        <dbReference type="EC" id="2.3.1.193"/>
    </reaction>
</comment>
<feature type="binding site" evidence="9">
    <location>
        <position position="511"/>
    </location>
    <ligand>
        <name>acetyl-CoA</name>
        <dbReference type="ChEBI" id="CHEBI:57288"/>
    </ligand>
</feature>
<keyword evidence="3 9" id="KW-0808">Transferase</keyword>
<comment type="subcellular location">
    <subcellularLocation>
        <location evidence="9">Cytoplasm</location>
    </subcellularLocation>
</comment>
<evidence type="ECO:0000259" key="10">
    <source>
        <dbReference type="PROSITE" id="PS51186"/>
    </source>
</evidence>
<keyword evidence="1 9" id="KW-0963">Cytoplasm</keyword>
<dbReference type="Gene3D" id="3.40.50.11040">
    <property type="match status" value="1"/>
</dbReference>
<feature type="binding site" evidence="9">
    <location>
        <position position="323"/>
    </location>
    <ligand>
        <name>ATP</name>
        <dbReference type="ChEBI" id="CHEBI:30616"/>
    </ligand>
</feature>
<dbReference type="InterPro" id="IPR038321">
    <property type="entry name" value="TmcA_C_sf"/>
</dbReference>
<dbReference type="InterPro" id="IPR013562">
    <property type="entry name" value="TmcA/NAT10_N"/>
</dbReference>
<dbReference type="InterPro" id="IPR027417">
    <property type="entry name" value="P-loop_NTPase"/>
</dbReference>
<dbReference type="PANTHER" id="PTHR10925:SF5">
    <property type="entry name" value="RNA CYTIDINE ACETYLTRANSFERASE"/>
    <property type="match status" value="1"/>
</dbReference>
<keyword evidence="6 9" id="KW-0067">ATP-binding</keyword>
<evidence type="ECO:0000256" key="9">
    <source>
        <dbReference type="HAMAP-Rule" id="MF_01886"/>
    </source>
</evidence>
<name>A0A291DV63_9ENTR</name>
<dbReference type="InterPro" id="IPR000182">
    <property type="entry name" value="GNAT_dom"/>
</dbReference>
<evidence type="ECO:0000256" key="7">
    <source>
        <dbReference type="ARBA" id="ARBA00022884"/>
    </source>
</evidence>
<dbReference type="InterPro" id="IPR033442">
    <property type="entry name" value="TmcA_tRNA_bind"/>
</dbReference>
<dbReference type="HAMAP" id="MF_01886">
    <property type="entry name" value="tRNA_acetyltr_TmcA"/>
    <property type="match status" value="1"/>
</dbReference>
<evidence type="ECO:0000256" key="1">
    <source>
        <dbReference type="ARBA" id="ARBA00022490"/>
    </source>
</evidence>
<comment type="similarity">
    <text evidence="9">Belongs to the TmcA family.</text>
</comment>
<dbReference type="GO" id="GO:1990883">
    <property type="term" value="F:18S rRNA cytidine N-acetyltransferase activity"/>
    <property type="evidence" value="ECO:0007669"/>
    <property type="project" value="TreeGrafter"/>
</dbReference>
<proteinExistence type="inferred from homology"/>
<dbReference type="PANTHER" id="PTHR10925">
    <property type="entry name" value="N-ACETYLTRANSFERASE 10"/>
    <property type="match status" value="1"/>
</dbReference>
<dbReference type="FunFam" id="3.40.50.11040:FF:000003">
    <property type="entry name" value="tRNA(Met) cytidine acetyltransferase TmcA"/>
    <property type="match status" value="1"/>
</dbReference>
<feature type="binding site" evidence="9">
    <location>
        <begin position="176"/>
        <end position="177"/>
    </location>
    <ligand>
        <name>ATP</name>
        <dbReference type="ChEBI" id="CHEBI:30616"/>
    </ligand>
</feature>
<evidence type="ECO:0000256" key="3">
    <source>
        <dbReference type="ARBA" id="ARBA00022679"/>
    </source>
</evidence>
<feature type="binding site" evidence="9">
    <location>
        <begin position="465"/>
        <end position="467"/>
    </location>
    <ligand>
        <name>acetyl-CoA</name>
        <dbReference type="ChEBI" id="CHEBI:57288"/>
    </ligand>
</feature>
<sequence length="676" mass="75129">MTAGTIEQLQQATTQMQQTGIRRLMVLAGECEWSGQQVAALSASLTGDWLWVGPSPELPFHCAPSAVRSMLGREFQHAVFDARLGLDAAALAALSGMLKAGSWLLLLTPDWPRWPSLPDEDSCRWSDTPHAIPTPHFVSHLQRCIRQDSESMLWQQHEPLTLNRFAFRPDWQPASGAPEQEQAAILDNLSEMERGVAVVTAARGRGKSALAGMLVGRSPGDSLVTAPAKAATDVLARYAGESFQFMAPDALAAEHDLPAYDWLVVDEAAAIPAPLLRQLIDRFPRVLLTTTVQGYEGTGRGFLLKFCATLPSLRRFALDTPIRWALGDPLEHAVDRIMLFDEPDLEQFPQGDPVLQVVEQADWSRKPEQLKQMYRLLSGAHYRTSPLDWRRMLDAPGQHFIAANMGELCAGALWMVEEGGLDENLSRSVWAGFRRPRGNLVAQSLAAHGGSPLAATLRGLRISRIAVHPQRQREHIGASMVQLARQAAKARHDYLSVSFGYTDELWRFWQRCGFELVRIGSYKEASSGCYSAMALLPLTPEGQSLMENERQRLQRDWPWQKTWLELALPLTTDSPTELLAADWEELSGFAFAHRPLEACLGALNRLLLASPLPLHALRGRLDRRESSEVLSQRLGLSGKKALLALMREEARSALDNLDQARAEALRNGILQLQKFH</sequence>
<evidence type="ECO:0000256" key="2">
    <source>
        <dbReference type="ARBA" id="ARBA00022555"/>
    </source>
</evidence>
<dbReference type="Gene3D" id="1.20.120.890">
    <property type="entry name" value="tRNA(Met) cytidine acetyltransferase, tail domain"/>
    <property type="match status" value="1"/>
</dbReference>
<dbReference type="GO" id="GO:0051392">
    <property type="term" value="F:tRNA cytidine N4-acetyltransferase activity"/>
    <property type="evidence" value="ECO:0007669"/>
    <property type="project" value="UniProtKB-UniRule"/>
</dbReference>
<feature type="binding site" evidence="9">
    <location>
        <position position="182"/>
    </location>
    <ligand>
        <name>ATP</name>
        <dbReference type="ChEBI" id="CHEBI:30616"/>
    </ligand>
</feature>
<dbReference type="GO" id="GO:1904812">
    <property type="term" value="P:rRNA acetylation involved in maturation of SSU-rRNA"/>
    <property type="evidence" value="ECO:0007669"/>
    <property type="project" value="TreeGrafter"/>
</dbReference>
<dbReference type="GO" id="GO:0000049">
    <property type="term" value="F:tRNA binding"/>
    <property type="evidence" value="ECO:0007669"/>
    <property type="project" value="UniProtKB-UniRule"/>
</dbReference>
<keyword evidence="8 9" id="KW-0012">Acyltransferase</keyword>
<dbReference type="InterPro" id="IPR016181">
    <property type="entry name" value="Acyl_CoA_acyltransferase"/>
</dbReference>
<protein>
    <recommendedName>
        <fullName evidence="9">tRNA(Met) cytidine acetyltransferase TmcA</fullName>
        <ecNumber evidence="9">2.3.1.193</ecNumber>
    </recommendedName>
</protein>
<dbReference type="PROSITE" id="PS51186">
    <property type="entry name" value="GNAT"/>
    <property type="match status" value="1"/>
</dbReference>
<dbReference type="Pfam" id="PF08351">
    <property type="entry name" value="TmcA_N"/>
    <property type="match status" value="1"/>
</dbReference>
<feature type="domain" description="N-acetyltransferase" evidence="10">
    <location>
        <begin position="356"/>
        <end position="536"/>
    </location>
</feature>
<evidence type="ECO:0000256" key="5">
    <source>
        <dbReference type="ARBA" id="ARBA00022741"/>
    </source>
</evidence>
<dbReference type="InterPro" id="IPR032672">
    <property type="entry name" value="TmcA/NAT10/Kre33"/>
</dbReference>
<gene>
    <name evidence="9" type="primary">tmcA</name>
    <name evidence="11" type="ORF">CO704_05670</name>
</gene>
<dbReference type="GO" id="GO:0002101">
    <property type="term" value="P:tRNA wobble cytosine modification"/>
    <property type="evidence" value="ECO:0007669"/>
    <property type="project" value="UniProtKB-UniRule"/>
</dbReference>
<keyword evidence="7 9" id="KW-0694">RNA-binding</keyword>
<dbReference type="EC" id="2.3.1.193" evidence="9"/>
<evidence type="ECO:0000313" key="11">
    <source>
        <dbReference type="EMBL" id="ATF91613.1"/>
    </source>
</evidence>
<dbReference type="AlphaFoldDB" id="A0A291DV63"/>